<evidence type="ECO:0000256" key="1">
    <source>
        <dbReference type="SAM" id="MobiDB-lite"/>
    </source>
</evidence>
<protein>
    <submittedName>
        <fullName evidence="3">Uncharacterized protein</fullName>
    </submittedName>
</protein>
<keyword evidence="2" id="KW-0812">Transmembrane</keyword>
<dbReference type="AlphaFoldDB" id="A0A2T7EHR4"/>
<feature type="compositionally biased region" description="Polar residues" evidence="1">
    <location>
        <begin position="603"/>
        <end position="620"/>
    </location>
</feature>
<dbReference type="STRING" id="1504633.A0A2T7EHR4"/>
<dbReference type="Gramene" id="PUZ67374">
    <property type="protein sequence ID" value="PUZ67374"/>
    <property type="gene ID" value="GQ55_3G429500"/>
</dbReference>
<reference evidence="3 4" key="1">
    <citation type="submission" date="2018-04" db="EMBL/GenBank/DDBJ databases">
        <title>WGS assembly of Panicum hallii var. hallii HAL2.</title>
        <authorList>
            <person name="Lovell J."/>
            <person name="Jenkins J."/>
            <person name="Lowry D."/>
            <person name="Mamidi S."/>
            <person name="Sreedasyam A."/>
            <person name="Weng X."/>
            <person name="Barry K."/>
            <person name="Bonette J."/>
            <person name="Campitelli B."/>
            <person name="Daum C."/>
            <person name="Gordon S."/>
            <person name="Gould B."/>
            <person name="Lipzen A."/>
            <person name="MacQueen A."/>
            <person name="Palacio-Mejia J."/>
            <person name="Plott C."/>
            <person name="Shakirov E."/>
            <person name="Shu S."/>
            <person name="Yoshinaga Y."/>
            <person name="Zane M."/>
            <person name="Rokhsar D."/>
            <person name="Grimwood J."/>
            <person name="Schmutz J."/>
            <person name="Juenger T."/>
        </authorList>
    </citation>
    <scope>NUCLEOTIDE SEQUENCE [LARGE SCALE GENOMIC DNA]</scope>
    <source>
        <strain evidence="4">cv. HAL2</strain>
    </source>
</reference>
<dbReference type="OrthoDB" id="613213at2759"/>
<dbReference type="Proteomes" id="UP000244336">
    <property type="component" value="Chromosome 3"/>
</dbReference>
<organism evidence="3 4">
    <name type="scientific">Panicum hallii var. hallii</name>
    <dbReference type="NCBI Taxonomy" id="1504633"/>
    <lineage>
        <taxon>Eukaryota</taxon>
        <taxon>Viridiplantae</taxon>
        <taxon>Streptophyta</taxon>
        <taxon>Embryophyta</taxon>
        <taxon>Tracheophyta</taxon>
        <taxon>Spermatophyta</taxon>
        <taxon>Magnoliopsida</taxon>
        <taxon>Liliopsida</taxon>
        <taxon>Poales</taxon>
        <taxon>Poaceae</taxon>
        <taxon>PACMAD clade</taxon>
        <taxon>Panicoideae</taxon>
        <taxon>Panicodae</taxon>
        <taxon>Paniceae</taxon>
        <taxon>Panicinae</taxon>
        <taxon>Panicum</taxon>
        <taxon>Panicum sect. Panicum</taxon>
    </lineage>
</organism>
<keyword evidence="2" id="KW-1133">Transmembrane helix</keyword>
<feature type="transmembrane region" description="Helical" evidence="2">
    <location>
        <begin position="49"/>
        <end position="67"/>
    </location>
</feature>
<gene>
    <name evidence="3" type="ORF">GQ55_3G429500</name>
</gene>
<evidence type="ECO:0000313" key="3">
    <source>
        <dbReference type="EMBL" id="PUZ67374.1"/>
    </source>
</evidence>
<feature type="transmembrane region" description="Helical" evidence="2">
    <location>
        <begin position="87"/>
        <end position="104"/>
    </location>
</feature>
<name>A0A2T7EHR4_9POAL</name>
<evidence type="ECO:0000313" key="4">
    <source>
        <dbReference type="Proteomes" id="UP000244336"/>
    </source>
</evidence>
<keyword evidence="4" id="KW-1185">Reference proteome</keyword>
<keyword evidence="2" id="KW-0472">Membrane</keyword>
<dbReference type="PANTHER" id="PTHR33115:SF22">
    <property type="entry name" value="OS12G0449900 PROTEIN"/>
    <property type="match status" value="1"/>
</dbReference>
<sequence length="690" mass="76955">MGVNKGSTFHGKVKECKTETPSNARWTLAYGVFAVQLLVFAFLLCPLAILYVFGLFISAGISLWRLIDHDFGSIKEDSNLKPALEVLYSLAVAQGILFGYRFIYYHGAKRRIAKEVGRWYQLDQEIVLDYLSEMVRGCEKDPSFARGRNLVTYAADLTMKPNSRKSFLSGVLILGALLRPKHRWYGQAGVIKQVLTGSASFSHVVRQLLETFGPTSPYSSEIKEEAARIVELVARSIRLEQFPGVAIHCVSSLLDTFDEYIWRPEEYERKVDIPKEFDRDWLFEEYDKDYLAIDGVPRPKAAEGESPESDRHRLLHGYKALVVVGLRILQKLAVHADNCMIISSTEGLVLKTMAHLTSGHLHGDHHDEWCGIAVESLKLMTGLMAAPGETGTKLRHQISGSMEAVISTSESVMDCPDCNLLLKRQTVQVLLDMSVDTSSIIAANESRKVIFTWILLHIFLLPDRERCGSIHLAKKGSYIRKLAGGKLQSVLSLQSEGSETRMLQSLGAVAGDLVSRTIVDAIDNSHILDAVLILIDLCRRYTERGVFLEGLKNGITNVLPKILQEIIGCGSTSEEIQVVTEENNDQVWAAPGADIEKGDVSQGRGQENASSQQKNGNEQPEVSKVQEALISLCMVIIENWIGKDQDVTRRFDNITSTLCSEQGMPVKTFAPLVTEVRDKLLKEKKMLKDW</sequence>
<proteinExistence type="predicted"/>
<accession>A0A2T7EHR4</accession>
<evidence type="ECO:0000256" key="2">
    <source>
        <dbReference type="SAM" id="Phobius"/>
    </source>
</evidence>
<feature type="region of interest" description="Disordered" evidence="1">
    <location>
        <begin position="597"/>
        <end position="621"/>
    </location>
</feature>
<dbReference type="EMBL" id="CM009751">
    <property type="protein sequence ID" value="PUZ67374.1"/>
    <property type="molecule type" value="Genomic_DNA"/>
</dbReference>
<dbReference type="PANTHER" id="PTHR33115">
    <property type="entry name" value="ARM REPEAT SUPERFAMILY PROTEIN"/>
    <property type="match status" value="1"/>
</dbReference>